<keyword evidence="5 7" id="KW-1133">Transmembrane helix</keyword>
<dbReference type="InterPro" id="IPR021368">
    <property type="entry name" value="T7SS_EccE"/>
</dbReference>
<evidence type="ECO:0000256" key="3">
    <source>
        <dbReference type="ARBA" id="ARBA00022475"/>
    </source>
</evidence>
<evidence type="ECO:0000259" key="8">
    <source>
        <dbReference type="Pfam" id="PF11203"/>
    </source>
</evidence>
<feature type="transmembrane region" description="Helical" evidence="7">
    <location>
        <begin position="39"/>
        <end position="58"/>
    </location>
</feature>
<organism evidence="9 10">
    <name type="scientific">Mycolicibacillus parakoreensis</name>
    <dbReference type="NCBI Taxonomy" id="1069221"/>
    <lineage>
        <taxon>Bacteria</taxon>
        <taxon>Bacillati</taxon>
        <taxon>Actinomycetota</taxon>
        <taxon>Actinomycetes</taxon>
        <taxon>Mycobacteriales</taxon>
        <taxon>Mycobacteriaceae</taxon>
        <taxon>Mycolicibacillus</taxon>
    </lineage>
</organism>
<keyword evidence="6 7" id="KW-0472">Membrane</keyword>
<dbReference type="EMBL" id="CP092365">
    <property type="protein sequence ID" value="ULN52591.1"/>
    <property type="molecule type" value="Genomic_DNA"/>
</dbReference>
<name>A0ABY3U496_9MYCO</name>
<evidence type="ECO:0000256" key="4">
    <source>
        <dbReference type="ARBA" id="ARBA00022692"/>
    </source>
</evidence>
<dbReference type="NCBIfam" id="TIGR03923">
    <property type="entry name" value="T7SS_EccE"/>
    <property type="match status" value="1"/>
</dbReference>
<evidence type="ECO:0000313" key="9">
    <source>
        <dbReference type="EMBL" id="ULN52591.1"/>
    </source>
</evidence>
<keyword evidence="10" id="KW-1185">Reference proteome</keyword>
<keyword evidence="4 7" id="KW-0812">Transmembrane</keyword>
<evidence type="ECO:0000256" key="2">
    <source>
        <dbReference type="ARBA" id="ARBA00007759"/>
    </source>
</evidence>
<dbReference type="Proteomes" id="UP001055200">
    <property type="component" value="Chromosome"/>
</dbReference>
<evidence type="ECO:0000256" key="5">
    <source>
        <dbReference type="ARBA" id="ARBA00022989"/>
    </source>
</evidence>
<evidence type="ECO:0000256" key="1">
    <source>
        <dbReference type="ARBA" id="ARBA00004236"/>
    </source>
</evidence>
<protein>
    <submittedName>
        <fullName evidence="9">Type VII secretion protein EccE</fullName>
    </submittedName>
</protein>
<gene>
    <name evidence="9" type="primary">eccE</name>
    <name evidence="9" type="ORF">MIU77_17420</name>
</gene>
<comment type="subcellular location">
    <subcellularLocation>
        <location evidence="1">Cell membrane</location>
    </subcellularLocation>
</comment>
<dbReference type="Pfam" id="PF11203">
    <property type="entry name" value="EccE"/>
    <property type="match status" value="1"/>
</dbReference>
<dbReference type="InterPro" id="IPR050051">
    <property type="entry name" value="EccE_dom"/>
</dbReference>
<evidence type="ECO:0000313" key="10">
    <source>
        <dbReference type="Proteomes" id="UP001055200"/>
    </source>
</evidence>
<evidence type="ECO:0000256" key="7">
    <source>
        <dbReference type="SAM" id="Phobius"/>
    </source>
</evidence>
<reference evidence="9" key="1">
    <citation type="submission" date="2022-08" db="EMBL/GenBank/DDBJ databases">
        <title>Complete genome sequence of 14 non-tuberculosis mycobacteria type-strains.</title>
        <authorList>
            <person name="Igarashi Y."/>
            <person name="Osugi A."/>
            <person name="Mitarai S."/>
        </authorList>
    </citation>
    <scope>NUCLEOTIDE SEQUENCE</scope>
    <source>
        <strain evidence="9">DSM 45575</strain>
    </source>
</reference>
<feature type="domain" description="Type VII secretion system protein EccE" evidence="8">
    <location>
        <begin position="134"/>
        <end position="219"/>
    </location>
</feature>
<evidence type="ECO:0000256" key="6">
    <source>
        <dbReference type="ARBA" id="ARBA00023136"/>
    </source>
</evidence>
<sequence length="336" mass="35979">MSMNRPTMVWPGPARLTLVALAVIPAALAYPWPTTRDRWILGVAVAIVILLLAWWRGLHITTLLRRGLAVLSGNRIKRAPADPVTTTTAVLSVTPTEGADGVLPLPLLAGYLDRYGIRADSIQITSRDGDPEQGQRDTWIGLTVAAADNLAALQARSASVPLQETARVAARRLADHLRELGWDAAVAQSEDVPMLIETGGKETWRAVADEQGDYLAAYRISVDGALSETLREVWLQPTKETWTAMQITGTPAEPAVAAACALRTAERPAAAAPLGGLTPQRGIHRAVLAAMDPLSGDRLQGRTEVGVATLAGVPWPLRRPRRAKKKSRGRHATVGG</sequence>
<proteinExistence type="inferred from homology"/>
<comment type="similarity">
    <text evidence="2">Belongs to the EccE family.</text>
</comment>
<accession>A0ABY3U496</accession>
<keyword evidence="3" id="KW-1003">Cell membrane</keyword>